<sequence length="300" mass="32874">MKALPVFYCDNVVSQVQSFSPSAGKPAEVVASWQELNIPFTIESFEPVTKENIELAHAPSYVDGVFSGAIKNGFRNNEIAVAQSCRYTVGALFAASKHALVNKQVAIAPVSGFHHAGFANSYGYCTFNGLLVTALLLKQQGLVKTIGILDLDVHEGDGSQEIIETLKLQEWIVHHSLGYAVSPVPENADSYLIQLPEVITSMQHCDLIIFQASADPHIDDPLGGFLTTEQLRTRDRIVFEECAKQGIPLVWNIAGGYQRDDQGSIAPVLRLHDITLMECAKVYLYKSSPNKIDNDEIGND</sequence>
<dbReference type="PANTHER" id="PTHR10625">
    <property type="entry name" value="HISTONE DEACETYLASE HDAC1-RELATED"/>
    <property type="match status" value="1"/>
</dbReference>
<dbReference type="SUPFAM" id="SSF52768">
    <property type="entry name" value="Arginase/deacetylase"/>
    <property type="match status" value="1"/>
</dbReference>
<feature type="domain" description="Histone deacetylase" evidence="2">
    <location>
        <begin position="42"/>
        <end position="165"/>
    </location>
</feature>
<organism evidence="3 4">
    <name type="scientific">Rheinheimera tilapiae</name>
    <dbReference type="NCBI Taxonomy" id="875043"/>
    <lineage>
        <taxon>Bacteria</taxon>
        <taxon>Pseudomonadati</taxon>
        <taxon>Pseudomonadota</taxon>
        <taxon>Gammaproteobacteria</taxon>
        <taxon>Chromatiales</taxon>
        <taxon>Chromatiaceae</taxon>
        <taxon>Rheinheimera</taxon>
    </lineage>
</organism>
<dbReference type="InterPro" id="IPR037138">
    <property type="entry name" value="His_deacetylse_dom_sf"/>
</dbReference>
<name>A0ABV6BGE0_9GAMM</name>
<dbReference type="PRINTS" id="PR01270">
    <property type="entry name" value="HDASUPER"/>
</dbReference>
<evidence type="ECO:0000313" key="4">
    <source>
        <dbReference type="Proteomes" id="UP001589813"/>
    </source>
</evidence>
<evidence type="ECO:0000256" key="1">
    <source>
        <dbReference type="ARBA" id="ARBA00005947"/>
    </source>
</evidence>
<comment type="similarity">
    <text evidence="1">Belongs to the histone deacetylase family.</text>
</comment>
<dbReference type="InterPro" id="IPR023801">
    <property type="entry name" value="His_deacetylse_dom"/>
</dbReference>
<evidence type="ECO:0000259" key="2">
    <source>
        <dbReference type="Pfam" id="PF00850"/>
    </source>
</evidence>
<dbReference type="InterPro" id="IPR000286">
    <property type="entry name" value="HDACs"/>
</dbReference>
<dbReference type="PANTHER" id="PTHR10625:SF19">
    <property type="entry name" value="HISTONE DEACETYLASE 12"/>
    <property type="match status" value="1"/>
</dbReference>
<proteinExistence type="inferred from homology"/>
<evidence type="ECO:0000313" key="3">
    <source>
        <dbReference type="EMBL" id="MFC0048578.1"/>
    </source>
</evidence>
<gene>
    <name evidence="3" type="ORF">ACFFJP_09785</name>
</gene>
<dbReference type="InterPro" id="IPR023696">
    <property type="entry name" value="Ureohydrolase_dom_sf"/>
</dbReference>
<comment type="caution">
    <text evidence="3">The sequence shown here is derived from an EMBL/GenBank/DDBJ whole genome shotgun (WGS) entry which is preliminary data.</text>
</comment>
<reference evidence="3 4" key="1">
    <citation type="submission" date="2024-09" db="EMBL/GenBank/DDBJ databases">
        <authorList>
            <person name="Sun Q."/>
            <person name="Mori K."/>
        </authorList>
    </citation>
    <scope>NUCLEOTIDE SEQUENCE [LARGE SCALE GENOMIC DNA]</scope>
    <source>
        <strain evidence="3 4">KCTC 23315</strain>
    </source>
</reference>
<accession>A0ABV6BGE0</accession>
<dbReference type="Pfam" id="PF00850">
    <property type="entry name" value="Hist_deacetyl"/>
    <property type="match status" value="1"/>
</dbReference>
<dbReference type="Gene3D" id="3.40.800.20">
    <property type="entry name" value="Histone deacetylase domain"/>
    <property type="match status" value="2"/>
</dbReference>
<protein>
    <recommendedName>
        <fullName evidence="2">Histone deacetylase domain-containing protein</fullName>
    </recommendedName>
</protein>
<keyword evidence="4" id="KW-1185">Reference proteome</keyword>
<dbReference type="RefSeq" id="WP_377242894.1">
    <property type="nucleotide sequence ID" value="NZ_JBHLXP010000001.1"/>
</dbReference>
<dbReference type="EMBL" id="JBHLXP010000001">
    <property type="protein sequence ID" value="MFC0048578.1"/>
    <property type="molecule type" value="Genomic_DNA"/>
</dbReference>
<dbReference type="Proteomes" id="UP001589813">
    <property type="component" value="Unassembled WGS sequence"/>
</dbReference>